<dbReference type="InterPro" id="IPR051686">
    <property type="entry name" value="Lipoprotein_DolP"/>
</dbReference>
<protein>
    <submittedName>
        <fullName evidence="2">Phospholipid binding protein</fullName>
    </submittedName>
</protein>
<evidence type="ECO:0000259" key="1">
    <source>
        <dbReference type="PROSITE" id="PS50914"/>
    </source>
</evidence>
<reference evidence="2 3" key="1">
    <citation type="submission" date="2015-11" db="EMBL/GenBank/DDBJ databases">
        <title>Genomic analysis of 38 Legionella species identifies large and diverse effector repertoires.</title>
        <authorList>
            <person name="Burstein D."/>
            <person name="Amaro F."/>
            <person name="Zusman T."/>
            <person name="Lifshitz Z."/>
            <person name="Cohen O."/>
            <person name="Gilbert J.A."/>
            <person name="Pupko T."/>
            <person name="Shuman H.A."/>
            <person name="Segal G."/>
        </authorList>
    </citation>
    <scope>NUCLEOTIDE SEQUENCE [LARGE SCALE GENOMIC DNA]</scope>
    <source>
        <strain evidence="2 3">Oak Ridge-10</strain>
    </source>
</reference>
<feature type="domain" description="BON" evidence="1">
    <location>
        <begin position="34"/>
        <end position="102"/>
    </location>
</feature>
<dbReference type="Pfam" id="PF04972">
    <property type="entry name" value="BON"/>
    <property type="match status" value="1"/>
</dbReference>
<dbReference type="RefSeq" id="WP_025386416.1">
    <property type="nucleotide sequence ID" value="NZ_LCUA01000010.1"/>
</dbReference>
<dbReference type="PANTHER" id="PTHR34606">
    <property type="entry name" value="BON DOMAIN-CONTAINING PROTEIN"/>
    <property type="match status" value="1"/>
</dbReference>
<dbReference type="EMBL" id="LNYP01000002">
    <property type="protein sequence ID" value="KTD44559.1"/>
    <property type="molecule type" value="Genomic_DNA"/>
</dbReference>
<dbReference type="PANTHER" id="PTHR34606:SF16">
    <property type="entry name" value="BON DOMAIN-CONTAINING PROTEIN"/>
    <property type="match status" value="1"/>
</dbReference>
<comment type="caution">
    <text evidence="2">The sequence shown here is derived from an EMBL/GenBank/DDBJ whole genome shotgun (WGS) entry which is preliminary data.</text>
</comment>
<dbReference type="AlphaFoldDB" id="A0A0W0XIT9"/>
<sequence length="102" mass="11338">MRNFCRNMMIVFGFACLVGCQAYQGENILHLQSNDNSLTAAVNEALLNNQELAPFRFHVETVSGMVYLSGYVKTIRQSDTAEALAKKVPGVKSVENNIIVRK</sequence>
<dbReference type="InterPro" id="IPR007055">
    <property type="entry name" value="BON_dom"/>
</dbReference>
<accession>A0A0W0XIT9</accession>
<proteinExistence type="predicted"/>
<gene>
    <name evidence="2" type="ORF">Loak_0070</name>
</gene>
<dbReference type="Proteomes" id="UP000054858">
    <property type="component" value="Unassembled WGS sequence"/>
</dbReference>
<evidence type="ECO:0000313" key="2">
    <source>
        <dbReference type="EMBL" id="KTD44559.1"/>
    </source>
</evidence>
<evidence type="ECO:0000313" key="3">
    <source>
        <dbReference type="Proteomes" id="UP000054858"/>
    </source>
</evidence>
<name>A0A0W0XIT9_9GAMM</name>
<dbReference type="PROSITE" id="PS50914">
    <property type="entry name" value="BON"/>
    <property type="match status" value="1"/>
</dbReference>
<dbReference type="PATRIC" id="fig|29423.5.peg.75"/>
<dbReference type="Gene3D" id="3.30.1340.30">
    <property type="match status" value="1"/>
</dbReference>
<organism evidence="2 3">
    <name type="scientific">Legionella oakridgensis</name>
    <dbReference type="NCBI Taxonomy" id="29423"/>
    <lineage>
        <taxon>Bacteria</taxon>
        <taxon>Pseudomonadati</taxon>
        <taxon>Pseudomonadota</taxon>
        <taxon>Gammaproteobacteria</taxon>
        <taxon>Legionellales</taxon>
        <taxon>Legionellaceae</taxon>
        <taxon>Legionella</taxon>
    </lineage>
</organism>